<dbReference type="Gramene" id="TuG1812G0500005139.01.T01">
    <property type="protein sequence ID" value="TuG1812G0500005139.01.T01"/>
    <property type="gene ID" value="TuG1812G0500005139.01"/>
</dbReference>
<evidence type="ECO:0000313" key="2">
    <source>
        <dbReference type="Proteomes" id="UP000015106"/>
    </source>
</evidence>
<sequence>MHLPLTCVGDSAASLPFFPSFASSHSRPRRLLAFSSASPLPLARILCITVEPKLVVLARSSWSLTSAGTAALFCSTTAATDAGTPRRHRPARRSVVLDAAIPNAAGAPSLLRVPRHLLLGRPRSRAPHARPARCTVAKNCSLPRE</sequence>
<dbReference type="AlphaFoldDB" id="A0A8R7UNY4"/>
<accession>A0A8R7UNY4</accession>
<name>A0A8R7UNY4_TRIUA</name>
<evidence type="ECO:0000313" key="1">
    <source>
        <dbReference type="EnsemblPlants" id="TuG1812G0500005139.01.T01"/>
    </source>
</evidence>
<reference evidence="2" key="1">
    <citation type="journal article" date="2013" name="Nature">
        <title>Draft genome of the wheat A-genome progenitor Triticum urartu.</title>
        <authorList>
            <person name="Ling H.Q."/>
            <person name="Zhao S."/>
            <person name="Liu D."/>
            <person name="Wang J."/>
            <person name="Sun H."/>
            <person name="Zhang C."/>
            <person name="Fan H."/>
            <person name="Li D."/>
            <person name="Dong L."/>
            <person name="Tao Y."/>
            <person name="Gao C."/>
            <person name="Wu H."/>
            <person name="Li Y."/>
            <person name="Cui Y."/>
            <person name="Guo X."/>
            <person name="Zheng S."/>
            <person name="Wang B."/>
            <person name="Yu K."/>
            <person name="Liang Q."/>
            <person name="Yang W."/>
            <person name="Lou X."/>
            <person name="Chen J."/>
            <person name="Feng M."/>
            <person name="Jian J."/>
            <person name="Zhang X."/>
            <person name="Luo G."/>
            <person name="Jiang Y."/>
            <person name="Liu J."/>
            <person name="Wang Z."/>
            <person name="Sha Y."/>
            <person name="Zhang B."/>
            <person name="Wu H."/>
            <person name="Tang D."/>
            <person name="Shen Q."/>
            <person name="Xue P."/>
            <person name="Zou S."/>
            <person name="Wang X."/>
            <person name="Liu X."/>
            <person name="Wang F."/>
            <person name="Yang Y."/>
            <person name="An X."/>
            <person name="Dong Z."/>
            <person name="Zhang K."/>
            <person name="Zhang X."/>
            <person name="Luo M.C."/>
            <person name="Dvorak J."/>
            <person name="Tong Y."/>
            <person name="Wang J."/>
            <person name="Yang H."/>
            <person name="Li Z."/>
            <person name="Wang D."/>
            <person name="Zhang A."/>
            <person name="Wang J."/>
        </authorList>
    </citation>
    <scope>NUCLEOTIDE SEQUENCE</scope>
    <source>
        <strain evidence="2">cv. G1812</strain>
    </source>
</reference>
<organism evidence="1 2">
    <name type="scientific">Triticum urartu</name>
    <name type="common">Red wild einkorn</name>
    <name type="synonym">Crithodium urartu</name>
    <dbReference type="NCBI Taxonomy" id="4572"/>
    <lineage>
        <taxon>Eukaryota</taxon>
        <taxon>Viridiplantae</taxon>
        <taxon>Streptophyta</taxon>
        <taxon>Embryophyta</taxon>
        <taxon>Tracheophyta</taxon>
        <taxon>Spermatophyta</taxon>
        <taxon>Magnoliopsida</taxon>
        <taxon>Liliopsida</taxon>
        <taxon>Poales</taxon>
        <taxon>Poaceae</taxon>
        <taxon>BOP clade</taxon>
        <taxon>Pooideae</taxon>
        <taxon>Triticodae</taxon>
        <taxon>Triticeae</taxon>
        <taxon>Triticinae</taxon>
        <taxon>Triticum</taxon>
    </lineage>
</organism>
<proteinExistence type="predicted"/>
<reference evidence="1" key="3">
    <citation type="submission" date="2022-06" db="UniProtKB">
        <authorList>
            <consortium name="EnsemblPlants"/>
        </authorList>
    </citation>
    <scope>IDENTIFICATION</scope>
</reference>
<reference evidence="1" key="2">
    <citation type="submission" date="2018-03" db="EMBL/GenBank/DDBJ databases">
        <title>The Triticum urartu genome reveals the dynamic nature of wheat genome evolution.</title>
        <authorList>
            <person name="Ling H."/>
            <person name="Ma B."/>
            <person name="Shi X."/>
            <person name="Liu H."/>
            <person name="Dong L."/>
            <person name="Sun H."/>
            <person name="Cao Y."/>
            <person name="Gao Q."/>
            <person name="Zheng S."/>
            <person name="Li Y."/>
            <person name="Yu Y."/>
            <person name="Du H."/>
            <person name="Qi M."/>
            <person name="Li Y."/>
            <person name="Yu H."/>
            <person name="Cui Y."/>
            <person name="Wang N."/>
            <person name="Chen C."/>
            <person name="Wu H."/>
            <person name="Zhao Y."/>
            <person name="Zhang J."/>
            <person name="Li Y."/>
            <person name="Zhou W."/>
            <person name="Zhang B."/>
            <person name="Hu W."/>
            <person name="Eijk M."/>
            <person name="Tang J."/>
            <person name="Witsenboer H."/>
            <person name="Zhao S."/>
            <person name="Li Z."/>
            <person name="Zhang A."/>
            <person name="Wang D."/>
            <person name="Liang C."/>
        </authorList>
    </citation>
    <scope>NUCLEOTIDE SEQUENCE [LARGE SCALE GENOMIC DNA]</scope>
    <source>
        <strain evidence="1">cv. G1812</strain>
    </source>
</reference>
<dbReference type="EnsemblPlants" id="TuG1812G0500005139.01.T01">
    <property type="protein sequence ID" value="TuG1812G0500005139.01.T01"/>
    <property type="gene ID" value="TuG1812G0500005139.01"/>
</dbReference>
<keyword evidence="2" id="KW-1185">Reference proteome</keyword>
<protein>
    <submittedName>
        <fullName evidence="1">Uncharacterized protein</fullName>
    </submittedName>
</protein>
<dbReference type="Proteomes" id="UP000015106">
    <property type="component" value="Chromosome 5"/>
</dbReference>